<dbReference type="InterPro" id="IPR020588">
    <property type="entry name" value="RecA_ATP-bd"/>
</dbReference>
<dbReference type="PROSITE" id="PS50162">
    <property type="entry name" value="RECA_2"/>
    <property type="match status" value="1"/>
</dbReference>
<dbReference type="AlphaFoldDB" id="A0A0H5R518"/>
<feature type="domain" description="RecA family profile 1" evidence="4">
    <location>
        <begin position="114"/>
        <end position="249"/>
    </location>
</feature>
<dbReference type="GO" id="GO:0005524">
    <property type="term" value="F:ATP binding"/>
    <property type="evidence" value="ECO:0007669"/>
    <property type="project" value="UniProtKB-KW"/>
</dbReference>
<dbReference type="GO" id="GO:0006312">
    <property type="term" value="P:mitotic recombination"/>
    <property type="evidence" value="ECO:0007669"/>
    <property type="project" value="TreeGrafter"/>
</dbReference>
<dbReference type="PANTHER" id="PTHR22942">
    <property type="entry name" value="RECA/RAD51/RADA DNA STRAND-PAIRING FAMILY MEMBER"/>
    <property type="match status" value="1"/>
</dbReference>
<reference evidence="5" key="1">
    <citation type="submission" date="2015-04" db="EMBL/GenBank/DDBJ databases">
        <title>The genome sequence of the plant pathogenic Rhizarian Plasmodiophora brassicae reveals insights in its biotrophic life cycle and the origin of chitin synthesis.</title>
        <authorList>
            <person name="Schwelm A."/>
            <person name="Fogelqvist J."/>
            <person name="Knaust A."/>
            <person name="Julke S."/>
            <person name="Lilja T."/>
            <person name="Dhandapani V."/>
            <person name="Bonilla-Rosso G."/>
            <person name="Karlsson M."/>
            <person name="Shevchenko A."/>
            <person name="Choi S.R."/>
            <person name="Kim H.G."/>
            <person name="Park J.Y."/>
            <person name="Lim Y.P."/>
            <person name="Ludwig-Muller J."/>
            <person name="Dixelius C."/>
        </authorList>
    </citation>
    <scope>NUCLEOTIDE SEQUENCE</scope>
    <source>
        <tissue evidence="5">Potato root galls</tissue>
    </source>
</reference>
<dbReference type="GO" id="GO:0003697">
    <property type="term" value="F:single-stranded DNA binding"/>
    <property type="evidence" value="ECO:0007669"/>
    <property type="project" value="TreeGrafter"/>
</dbReference>
<dbReference type="PANTHER" id="PTHR22942:SF39">
    <property type="entry name" value="DNA REPAIR PROTEIN RAD51 HOMOLOG 1"/>
    <property type="match status" value="1"/>
</dbReference>
<dbReference type="InterPro" id="IPR027417">
    <property type="entry name" value="P-loop_NTPase"/>
</dbReference>
<dbReference type="InterPro" id="IPR010995">
    <property type="entry name" value="DNA_repair_Rad51/TF_NusA_a-hlx"/>
</dbReference>
<dbReference type="FunFam" id="1.10.150.20:FF:000008">
    <property type="entry name" value="DNA repair protein RAD51 homolog"/>
    <property type="match status" value="1"/>
</dbReference>
<evidence type="ECO:0000259" key="4">
    <source>
        <dbReference type="PROSITE" id="PS50162"/>
    </source>
</evidence>
<feature type="region of interest" description="Disordered" evidence="3">
    <location>
        <begin position="1"/>
        <end position="36"/>
    </location>
</feature>
<organism evidence="5">
    <name type="scientific">Spongospora subterranea</name>
    <dbReference type="NCBI Taxonomy" id="70186"/>
    <lineage>
        <taxon>Eukaryota</taxon>
        <taxon>Sar</taxon>
        <taxon>Rhizaria</taxon>
        <taxon>Endomyxa</taxon>
        <taxon>Phytomyxea</taxon>
        <taxon>Plasmodiophorida</taxon>
        <taxon>Plasmodiophoridae</taxon>
        <taxon>Spongospora</taxon>
    </lineage>
</organism>
<dbReference type="GO" id="GO:0000730">
    <property type="term" value="P:DNA recombinase assembly"/>
    <property type="evidence" value="ECO:0007669"/>
    <property type="project" value="TreeGrafter"/>
</dbReference>
<dbReference type="GO" id="GO:0003690">
    <property type="term" value="F:double-stranded DNA binding"/>
    <property type="evidence" value="ECO:0007669"/>
    <property type="project" value="TreeGrafter"/>
</dbReference>
<accession>A0A0H5R518</accession>
<feature type="compositionally biased region" description="Polar residues" evidence="3">
    <location>
        <begin position="9"/>
        <end position="19"/>
    </location>
</feature>
<dbReference type="Gene3D" id="1.10.150.20">
    <property type="entry name" value="5' to 3' exonuclease, C-terminal subdomain"/>
    <property type="match status" value="1"/>
</dbReference>
<sequence>GPVRLPVAQTVSSTMSAAMQQRRAQEEVGQEEDDVVGPLPISRLESRGINAADVKKLQAEGLNTVESVAYSTRKTLIAIKGISDAKADKLLAEASKLIPMGFQTATEFYERRKDIIQIGTGSKALDELLQGGIETGSITEIFGEFRTGKTQLCHTLCVVAQMPVESGGGEGKALYIDTEGTFRPDRLIPIAERFGLNPQDVTDNVVYARAYNSDHRIICSACVNLFQIVLCVYFRPQLCSLFFLLLSSL</sequence>
<dbReference type="GO" id="GO:0000794">
    <property type="term" value="C:condensed nuclear chromosome"/>
    <property type="evidence" value="ECO:0007669"/>
    <property type="project" value="TreeGrafter"/>
</dbReference>
<dbReference type="GO" id="GO:0070192">
    <property type="term" value="P:chromosome organization involved in meiotic cell cycle"/>
    <property type="evidence" value="ECO:0007669"/>
    <property type="project" value="TreeGrafter"/>
</dbReference>
<dbReference type="GO" id="GO:0042148">
    <property type="term" value="P:DNA strand invasion"/>
    <property type="evidence" value="ECO:0007669"/>
    <property type="project" value="TreeGrafter"/>
</dbReference>
<dbReference type="GO" id="GO:0000150">
    <property type="term" value="F:DNA strand exchange activity"/>
    <property type="evidence" value="ECO:0007669"/>
    <property type="project" value="TreeGrafter"/>
</dbReference>
<dbReference type="InterPro" id="IPR013632">
    <property type="entry name" value="Rad51_C"/>
</dbReference>
<name>A0A0H5R518_9EUKA</name>
<keyword evidence="1" id="KW-0547">Nucleotide-binding</keyword>
<feature type="non-terminal residue" evidence="5">
    <location>
        <position position="1"/>
    </location>
</feature>
<dbReference type="SUPFAM" id="SSF47794">
    <property type="entry name" value="Rad51 N-terminal domain-like"/>
    <property type="match status" value="1"/>
</dbReference>
<dbReference type="GO" id="GO:0140664">
    <property type="term" value="F:ATP-dependent DNA damage sensor activity"/>
    <property type="evidence" value="ECO:0007669"/>
    <property type="project" value="InterPro"/>
</dbReference>
<dbReference type="Pfam" id="PF14520">
    <property type="entry name" value="HHH_5"/>
    <property type="match status" value="1"/>
</dbReference>
<protein>
    <recommendedName>
        <fullName evidence="4">RecA family profile 1 domain-containing protein</fullName>
    </recommendedName>
</protein>
<keyword evidence="2" id="KW-0067">ATP-binding</keyword>
<dbReference type="GO" id="GO:0007131">
    <property type="term" value="P:reciprocal meiotic recombination"/>
    <property type="evidence" value="ECO:0007669"/>
    <property type="project" value="TreeGrafter"/>
</dbReference>
<dbReference type="Gene3D" id="3.40.50.300">
    <property type="entry name" value="P-loop containing nucleotide triphosphate hydrolases"/>
    <property type="match status" value="1"/>
</dbReference>
<dbReference type="SUPFAM" id="SSF52540">
    <property type="entry name" value="P-loop containing nucleoside triphosphate hydrolases"/>
    <property type="match status" value="1"/>
</dbReference>
<evidence type="ECO:0000256" key="2">
    <source>
        <dbReference type="ARBA" id="ARBA00022840"/>
    </source>
</evidence>
<dbReference type="EMBL" id="HACM01002767">
    <property type="protein sequence ID" value="CRZ03209.1"/>
    <property type="molecule type" value="Transcribed_RNA"/>
</dbReference>
<evidence type="ECO:0000256" key="3">
    <source>
        <dbReference type="SAM" id="MobiDB-lite"/>
    </source>
</evidence>
<evidence type="ECO:0000256" key="1">
    <source>
        <dbReference type="ARBA" id="ARBA00022741"/>
    </source>
</evidence>
<dbReference type="Pfam" id="PF08423">
    <property type="entry name" value="Rad51"/>
    <property type="match status" value="1"/>
</dbReference>
<proteinExistence type="predicted"/>
<evidence type="ECO:0000313" key="5">
    <source>
        <dbReference type="EMBL" id="CRZ03209.1"/>
    </source>
</evidence>